<keyword evidence="2" id="KW-1185">Reference proteome</keyword>
<organism evidence="1 2">
    <name type="scientific">Suillus plorans</name>
    <dbReference type="NCBI Taxonomy" id="116603"/>
    <lineage>
        <taxon>Eukaryota</taxon>
        <taxon>Fungi</taxon>
        <taxon>Dikarya</taxon>
        <taxon>Basidiomycota</taxon>
        <taxon>Agaricomycotina</taxon>
        <taxon>Agaricomycetes</taxon>
        <taxon>Agaricomycetidae</taxon>
        <taxon>Boletales</taxon>
        <taxon>Suillineae</taxon>
        <taxon>Suillaceae</taxon>
        <taxon>Suillus</taxon>
    </lineage>
</organism>
<proteinExistence type="predicted"/>
<gene>
    <name evidence="1" type="ORF">HD556DRAFT_1386872</name>
</gene>
<accession>A0A9P7DFE1</accession>
<dbReference type="Proteomes" id="UP000719766">
    <property type="component" value="Unassembled WGS sequence"/>
</dbReference>
<name>A0A9P7DFE1_9AGAM</name>
<evidence type="ECO:0000313" key="2">
    <source>
        <dbReference type="Proteomes" id="UP000719766"/>
    </source>
</evidence>
<sequence>MRCGPRYDSDFRPLGRQHWRRLCTLVLLLSLFSKTLSIFGASNALHLGRSLFTPFVLLFSSTWHLPMQLPSGKL</sequence>
<dbReference type="OrthoDB" id="2683737at2759"/>
<dbReference type="EMBL" id="JABBWE010000044">
    <property type="protein sequence ID" value="KAG1791241.1"/>
    <property type="molecule type" value="Genomic_DNA"/>
</dbReference>
<evidence type="ECO:0000313" key="1">
    <source>
        <dbReference type="EMBL" id="KAG1791241.1"/>
    </source>
</evidence>
<dbReference type="RefSeq" id="XP_041158126.1">
    <property type="nucleotide sequence ID" value="XM_041303428.1"/>
</dbReference>
<reference evidence="1" key="1">
    <citation type="journal article" date="2020" name="New Phytol.">
        <title>Comparative genomics reveals dynamic genome evolution in host specialist ectomycorrhizal fungi.</title>
        <authorList>
            <person name="Lofgren L.A."/>
            <person name="Nguyen N.H."/>
            <person name="Vilgalys R."/>
            <person name="Ruytinx J."/>
            <person name="Liao H.L."/>
            <person name="Branco S."/>
            <person name="Kuo A."/>
            <person name="LaButti K."/>
            <person name="Lipzen A."/>
            <person name="Andreopoulos W."/>
            <person name="Pangilinan J."/>
            <person name="Riley R."/>
            <person name="Hundley H."/>
            <person name="Na H."/>
            <person name="Barry K."/>
            <person name="Grigoriev I.V."/>
            <person name="Stajich J.E."/>
            <person name="Kennedy P.G."/>
        </authorList>
    </citation>
    <scope>NUCLEOTIDE SEQUENCE</scope>
    <source>
        <strain evidence="1">S12</strain>
    </source>
</reference>
<dbReference type="GeneID" id="64597192"/>
<comment type="caution">
    <text evidence="1">The sequence shown here is derived from an EMBL/GenBank/DDBJ whole genome shotgun (WGS) entry which is preliminary data.</text>
</comment>
<dbReference type="AlphaFoldDB" id="A0A9P7DFE1"/>
<protein>
    <submittedName>
        <fullName evidence="1">Uncharacterized protein</fullName>
    </submittedName>
</protein>